<dbReference type="STRING" id="1232683.ADIMK_0558"/>
<dbReference type="InterPro" id="IPR050249">
    <property type="entry name" value="Pseudomonas-type_ThrB"/>
</dbReference>
<dbReference type="PATRIC" id="fig|1232683.4.peg.550"/>
<evidence type="ECO:0000259" key="2">
    <source>
        <dbReference type="Pfam" id="PF01636"/>
    </source>
</evidence>
<dbReference type="EMBL" id="JMQN01000012">
    <property type="protein sequence ID" value="KEA65236.1"/>
    <property type="molecule type" value="Genomic_DNA"/>
</dbReference>
<dbReference type="EC" id="2.7.1.39" evidence="3"/>
<proteinExistence type="inferred from homology"/>
<dbReference type="OrthoDB" id="241498at2"/>
<keyword evidence="3" id="KW-0808">Transferase</keyword>
<dbReference type="eggNOG" id="COG2334">
    <property type="taxonomic scope" value="Bacteria"/>
</dbReference>
<comment type="similarity">
    <text evidence="1">Belongs to the pseudomonas-type ThrB family.</text>
</comment>
<keyword evidence="4" id="KW-1185">Reference proteome</keyword>
<dbReference type="PANTHER" id="PTHR21064:SF6">
    <property type="entry name" value="AMINOGLYCOSIDE PHOSPHOTRANSFERASE DOMAIN-CONTAINING PROTEIN"/>
    <property type="match status" value="1"/>
</dbReference>
<organism evidence="3 4">
    <name type="scientific">Marinobacterium lacunae</name>
    <dbReference type="NCBI Taxonomy" id="1232683"/>
    <lineage>
        <taxon>Bacteria</taxon>
        <taxon>Pseudomonadati</taxon>
        <taxon>Pseudomonadota</taxon>
        <taxon>Gammaproteobacteria</taxon>
        <taxon>Oceanospirillales</taxon>
        <taxon>Oceanospirillaceae</taxon>
        <taxon>Marinobacterium</taxon>
    </lineage>
</organism>
<dbReference type="AlphaFoldDB" id="A0A081G381"/>
<evidence type="ECO:0000313" key="4">
    <source>
        <dbReference type="Proteomes" id="UP000028252"/>
    </source>
</evidence>
<dbReference type="PANTHER" id="PTHR21064">
    <property type="entry name" value="AMINOGLYCOSIDE PHOSPHOTRANSFERASE DOMAIN-CONTAINING PROTEIN-RELATED"/>
    <property type="match status" value="1"/>
</dbReference>
<name>A0A081G381_9GAMM</name>
<keyword evidence="3" id="KW-0418">Kinase</keyword>
<feature type="domain" description="Aminoglycoside phosphotransferase" evidence="2">
    <location>
        <begin position="40"/>
        <end position="283"/>
    </location>
</feature>
<accession>A0A081G381</accession>
<reference evidence="3 4" key="1">
    <citation type="submission" date="2014-04" db="EMBL/GenBank/DDBJ databases">
        <title>Marinobacterium kochiensis sp. nov., isolated from sediment sample collected from Kochi backwaters in Kerala, India.</title>
        <authorList>
            <person name="Singh A."/>
            <person name="Pinnaka A.K."/>
        </authorList>
    </citation>
    <scope>NUCLEOTIDE SEQUENCE [LARGE SCALE GENOMIC DNA]</scope>
    <source>
        <strain evidence="3 4">AK27</strain>
    </source>
</reference>
<dbReference type="GO" id="GO:0004413">
    <property type="term" value="F:homoserine kinase activity"/>
    <property type="evidence" value="ECO:0007669"/>
    <property type="project" value="UniProtKB-EC"/>
</dbReference>
<dbReference type="Gene3D" id="3.30.200.20">
    <property type="entry name" value="Phosphorylase Kinase, domain 1"/>
    <property type="match status" value="1"/>
</dbReference>
<dbReference type="Pfam" id="PF01636">
    <property type="entry name" value="APH"/>
    <property type="match status" value="1"/>
</dbReference>
<evidence type="ECO:0000313" key="3">
    <source>
        <dbReference type="EMBL" id="KEA65236.1"/>
    </source>
</evidence>
<evidence type="ECO:0000256" key="1">
    <source>
        <dbReference type="ARBA" id="ARBA00038240"/>
    </source>
</evidence>
<comment type="caution">
    <text evidence="3">The sequence shown here is derived from an EMBL/GenBank/DDBJ whole genome shotgun (WGS) entry which is preliminary data.</text>
</comment>
<sequence length="340" mass="38980">MSAFYQLNPEQQSQCLLQMAAQALRHWSLQGSELQLVKYRENAVYRVDTADGRRYALRIHRPGYHSGAALRSELQWMSALAEKGIAVPEVIPTVDGRLLVSESHLAVPEERDIDLFAWIDGKPFGSVEQGLGDNAERIEHLYSTLGAMAARLHNGSSDWMPPEGFERHAWDREGLVGEEPFWGRFWELELLTEEQKRLMESVRERIAEKLEGYDRSPQRYGLIHADFVPENLMVEGDTVRLIDFDDAGFGWHLFELATALYFIQEEPGYPVAKQALIDGYRRERALSDQELEDLELFLAARACTYLGWIRSRQETETARELAPDLIRRACKQAEHFLSLG</sequence>
<dbReference type="RefSeq" id="WP_036183356.1">
    <property type="nucleotide sequence ID" value="NZ_JMQN01000012.1"/>
</dbReference>
<dbReference type="Gene3D" id="3.90.1200.10">
    <property type="match status" value="1"/>
</dbReference>
<dbReference type="InterPro" id="IPR011009">
    <property type="entry name" value="Kinase-like_dom_sf"/>
</dbReference>
<gene>
    <name evidence="3" type="ORF">ADIMK_0558</name>
</gene>
<dbReference type="Proteomes" id="UP000028252">
    <property type="component" value="Unassembled WGS sequence"/>
</dbReference>
<dbReference type="SUPFAM" id="SSF56112">
    <property type="entry name" value="Protein kinase-like (PK-like)"/>
    <property type="match status" value="1"/>
</dbReference>
<dbReference type="GO" id="GO:0009088">
    <property type="term" value="P:threonine biosynthetic process"/>
    <property type="evidence" value="ECO:0007669"/>
    <property type="project" value="TreeGrafter"/>
</dbReference>
<dbReference type="InterPro" id="IPR002575">
    <property type="entry name" value="Aminoglycoside_PTrfase"/>
</dbReference>
<protein>
    <submittedName>
        <fullName evidence="3">Homoserine kinase</fullName>
        <ecNumber evidence="3">2.7.1.39</ecNumber>
    </submittedName>
</protein>